<evidence type="ECO:0000313" key="9">
    <source>
        <dbReference type="Proteomes" id="UP000527143"/>
    </source>
</evidence>
<dbReference type="EMBL" id="JACIJF010000001">
    <property type="protein sequence ID" value="MBB5709390.1"/>
    <property type="molecule type" value="Genomic_DNA"/>
</dbReference>
<dbReference type="InterPro" id="IPR005000">
    <property type="entry name" value="Aldolase/citrate-lyase_domain"/>
</dbReference>
<sequence length="270" mass="27821">MTTARLAPRTALFLPASNPRAIAKARALAVDLVILDLEDAVRDDAKTAARAAAVAAVAEGFGPRLCAIRANGSGFGEHVEDLAAIARSVADFVVLPKTETAEEAADVHAACSKPVLAMIETPLGVLAAADIAAVPGVSGLIAGTNDLAAALRLPPASGREGLSVALQTIVLAARANEVWAIDGVFNGLDDAEGLAAECRDGRMLGFDGKTLIHPGQIQIAARAFGASPEEIEDARAIVEAARGGAERFRGRMIEAMHVAQAQALIERNRA</sequence>
<evidence type="ECO:0000256" key="2">
    <source>
        <dbReference type="ARBA" id="ARBA00005568"/>
    </source>
</evidence>
<dbReference type="PANTHER" id="PTHR32308">
    <property type="entry name" value="LYASE BETA SUBUNIT, PUTATIVE (AFU_ORTHOLOGUE AFUA_4G13030)-RELATED"/>
    <property type="match status" value="1"/>
</dbReference>
<name>A0A840YKA9_9SPHN</name>
<evidence type="ECO:0000256" key="6">
    <source>
        <dbReference type="PIRSR" id="PIRSR015582-2"/>
    </source>
</evidence>
<dbReference type="GO" id="GO:0008816">
    <property type="term" value="F:citryl-CoA lyase activity"/>
    <property type="evidence" value="ECO:0007669"/>
    <property type="project" value="UniProtKB-EC"/>
</dbReference>
<feature type="domain" description="HpcH/HpaI aldolase/citrate lyase" evidence="7">
    <location>
        <begin position="9"/>
        <end position="214"/>
    </location>
</feature>
<proteinExistence type="inferred from homology"/>
<keyword evidence="4 6" id="KW-0460">Magnesium</keyword>
<dbReference type="PANTHER" id="PTHR32308:SF10">
    <property type="entry name" value="CITRATE LYASE SUBUNIT BETA"/>
    <property type="match status" value="1"/>
</dbReference>
<feature type="binding site" evidence="6">
    <location>
        <position position="146"/>
    </location>
    <ligand>
        <name>Mg(2+)</name>
        <dbReference type="ChEBI" id="CHEBI:18420"/>
    </ligand>
</feature>
<dbReference type="AlphaFoldDB" id="A0A840YKA9"/>
<keyword evidence="8" id="KW-0456">Lyase</keyword>
<keyword evidence="9" id="KW-1185">Reference proteome</keyword>
<protein>
    <submittedName>
        <fullName evidence="8">Citrate lyase subunit beta/citryl-CoA lyase</fullName>
        <ecNumber evidence="8">4.1.3.34</ecNumber>
    </submittedName>
</protein>
<feature type="binding site" evidence="6">
    <location>
        <position position="120"/>
    </location>
    <ligand>
        <name>Mg(2+)</name>
        <dbReference type="ChEBI" id="CHEBI:18420"/>
    </ligand>
</feature>
<evidence type="ECO:0000256" key="3">
    <source>
        <dbReference type="ARBA" id="ARBA00022723"/>
    </source>
</evidence>
<accession>A0A840YKA9</accession>
<dbReference type="GO" id="GO:0000287">
    <property type="term" value="F:magnesium ion binding"/>
    <property type="evidence" value="ECO:0007669"/>
    <property type="project" value="TreeGrafter"/>
</dbReference>
<comment type="cofactor">
    <cofactor evidence="1">
        <name>Mg(2+)</name>
        <dbReference type="ChEBI" id="CHEBI:18420"/>
    </cofactor>
</comment>
<evidence type="ECO:0000256" key="1">
    <source>
        <dbReference type="ARBA" id="ARBA00001946"/>
    </source>
</evidence>
<dbReference type="InterPro" id="IPR011206">
    <property type="entry name" value="Citrate_lyase_beta/mcl1/mcl2"/>
</dbReference>
<evidence type="ECO:0000256" key="5">
    <source>
        <dbReference type="PIRSR" id="PIRSR015582-1"/>
    </source>
</evidence>
<evidence type="ECO:0000256" key="4">
    <source>
        <dbReference type="ARBA" id="ARBA00022842"/>
    </source>
</evidence>
<dbReference type="RefSeq" id="WP_184084034.1">
    <property type="nucleotide sequence ID" value="NZ_JACIJF010000001.1"/>
</dbReference>
<evidence type="ECO:0000313" key="8">
    <source>
        <dbReference type="EMBL" id="MBB5709390.1"/>
    </source>
</evidence>
<dbReference type="GO" id="GO:0006107">
    <property type="term" value="P:oxaloacetate metabolic process"/>
    <property type="evidence" value="ECO:0007669"/>
    <property type="project" value="TreeGrafter"/>
</dbReference>
<comment type="similarity">
    <text evidence="2">Belongs to the HpcH/HpaI aldolase family.</text>
</comment>
<organism evidence="8 9">
    <name type="scientific">Sphingomonas xinjiangensis</name>
    <dbReference type="NCBI Taxonomy" id="643568"/>
    <lineage>
        <taxon>Bacteria</taxon>
        <taxon>Pseudomonadati</taxon>
        <taxon>Pseudomonadota</taxon>
        <taxon>Alphaproteobacteria</taxon>
        <taxon>Sphingomonadales</taxon>
        <taxon>Sphingomonadaceae</taxon>
        <taxon>Sphingomonas</taxon>
    </lineage>
</organism>
<gene>
    <name evidence="8" type="ORF">FHT02_000596</name>
</gene>
<dbReference type="Proteomes" id="UP000527143">
    <property type="component" value="Unassembled WGS sequence"/>
</dbReference>
<feature type="binding site" evidence="5">
    <location>
        <position position="69"/>
    </location>
    <ligand>
        <name>substrate</name>
    </ligand>
</feature>
<dbReference type="InterPro" id="IPR040442">
    <property type="entry name" value="Pyrv_kinase-like_dom_sf"/>
</dbReference>
<dbReference type="SUPFAM" id="SSF51621">
    <property type="entry name" value="Phosphoenolpyruvate/pyruvate domain"/>
    <property type="match status" value="1"/>
</dbReference>
<dbReference type="PIRSF" id="PIRSF015582">
    <property type="entry name" value="Cit_lyase_B"/>
    <property type="match status" value="1"/>
</dbReference>
<reference evidence="8 9" key="1">
    <citation type="submission" date="2020-08" db="EMBL/GenBank/DDBJ databases">
        <title>Genomic Encyclopedia of Type Strains, Phase IV (KMG-IV): sequencing the most valuable type-strain genomes for metagenomic binning, comparative biology and taxonomic classification.</title>
        <authorList>
            <person name="Goeker M."/>
        </authorList>
    </citation>
    <scope>NUCLEOTIDE SEQUENCE [LARGE SCALE GENOMIC DNA]</scope>
    <source>
        <strain evidence="8 9">DSM 26736</strain>
    </source>
</reference>
<dbReference type="Pfam" id="PF03328">
    <property type="entry name" value="HpcH_HpaI"/>
    <property type="match status" value="1"/>
</dbReference>
<feature type="binding site" evidence="5">
    <location>
        <position position="120"/>
    </location>
    <ligand>
        <name>substrate</name>
    </ligand>
</feature>
<keyword evidence="3 6" id="KW-0479">Metal-binding</keyword>
<dbReference type="InterPro" id="IPR015813">
    <property type="entry name" value="Pyrv/PenolPyrv_kinase-like_dom"/>
</dbReference>
<dbReference type="EC" id="4.1.3.34" evidence="8"/>
<comment type="caution">
    <text evidence="8">The sequence shown here is derived from an EMBL/GenBank/DDBJ whole genome shotgun (WGS) entry which is preliminary data.</text>
</comment>
<evidence type="ECO:0000259" key="7">
    <source>
        <dbReference type="Pfam" id="PF03328"/>
    </source>
</evidence>
<dbReference type="Gene3D" id="3.20.20.60">
    <property type="entry name" value="Phosphoenolpyruvate-binding domains"/>
    <property type="match status" value="1"/>
</dbReference>